<feature type="region of interest" description="Disordered" evidence="1">
    <location>
        <begin position="31"/>
        <end position="94"/>
    </location>
</feature>
<dbReference type="AlphaFoldDB" id="A0A3A8IIN1"/>
<sequence>MGLSTSQVFAVSGQSALLVQVRTHTFAVGWQSSKARQSASWVHVPSSKPPSAPASKPPSIPASRPASAPASIPASKPASAPASRPASIPASRPALLPASMSTSLSRVEQPTITTIIHPSVQSLILFPPEVCVRRSCRDCHHNPTVEEPTGLERSTTALREPRTPGPCGSRPFQRGTLGVAGRCRGGAWRRQPW</sequence>
<comment type="caution">
    <text evidence="2">The sequence shown here is derived from an EMBL/GenBank/DDBJ whole genome shotgun (WGS) entry which is preliminary data.</text>
</comment>
<keyword evidence="3" id="KW-1185">Reference proteome</keyword>
<dbReference type="Proteomes" id="UP000268094">
    <property type="component" value="Unassembled WGS sequence"/>
</dbReference>
<organism evidence="2 3">
    <name type="scientific">Corallococcus terminator</name>
    <dbReference type="NCBI Taxonomy" id="2316733"/>
    <lineage>
        <taxon>Bacteria</taxon>
        <taxon>Pseudomonadati</taxon>
        <taxon>Myxococcota</taxon>
        <taxon>Myxococcia</taxon>
        <taxon>Myxococcales</taxon>
        <taxon>Cystobacterineae</taxon>
        <taxon>Myxococcaceae</taxon>
        <taxon>Corallococcus</taxon>
    </lineage>
</organism>
<evidence type="ECO:0000256" key="1">
    <source>
        <dbReference type="SAM" id="MobiDB-lite"/>
    </source>
</evidence>
<accession>A0A3A8IIN1</accession>
<name>A0A3A8IIN1_9BACT</name>
<proteinExistence type="predicted"/>
<feature type="compositionally biased region" description="Low complexity" evidence="1">
    <location>
        <begin position="61"/>
        <end position="94"/>
    </location>
</feature>
<reference evidence="3" key="1">
    <citation type="submission" date="2018-09" db="EMBL/GenBank/DDBJ databases">
        <authorList>
            <person name="Livingstone P.G."/>
            <person name="Whitworth D.E."/>
        </authorList>
    </citation>
    <scope>NUCLEOTIDE SEQUENCE [LARGE SCALE GENOMIC DNA]</scope>
    <source>
        <strain evidence="3">CA054A</strain>
    </source>
</reference>
<feature type="compositionally biased region" description="Pro residues" evidence="1">
    <location>
        <begin position="47"/>
        <end position="60"/>
    </location>
</feature>
<feature type="compositionally biased region" description="Polar residues" evidence="1">
    <location>
        <begin position="31"/>
        <end position="40"/>
    </location>
</feature>
<dbReference type="EMBL" id="RAVZ01000185">
    <property type="protein sequence ID" value="RKG83045.1"/>
    <property type="molecule type" value="Genomic_DNA"/>
</dbReference>
<evidence type="ECO:0000313" key="2">
    <source>
        <dbReference type="EMBL" id="RKG83045.1"/>
    </source>
</evidence>
<feature type="region of interest" description="Disordered" evidence="1">
    <location>
        <begin position="143"/>
        <end position="173"/>
    </location>
</feature>
<gene>
    <name evidence="2" type="ORF">D7V88_24480</name>
</gene>
<evidence type="ECO:0000313" key="3">
    <source>
        <dbReference type="Proteomes" id="UP000268094"/>
    </source>
</evidence>
<protein>
    <submittedName>
        <fullName evidence="2">Uncharacterized protein</fullName>
    </submittedName>
</protein>